<dbReference type="AlphaFoldDB" id="A0A2X2CY09"/>
<accession>A0A2X2CY09</accession>
<name>A0A2X2CY09_PSELU</name>
<sequence length="109" mass="12595">MAILLVCAVVALFCFLLIREGDRSKNKQLAKDINPLFLNVLRQHNVHTFEILQDKLYPGISTGPKQKPFEVHRILYDKQGRYFLYLQIQDSPPTLMAISKERALRAIGR</sequence>
<dbReference type="RefSeq" id="WP_010796490.1">
    <property type="nucleotide sequence ID" value="NZ_UAUF01000014.1"/>
</dbReference>
<evidence type="ECO:0000313" key="2">
    <source>
        <dbReference type="Proteomes" id="UP000250443"/>
    </source>
</evidence>
<evidence type="ECO:0000313" key="1">
    <source>
        <dbReference type="EMBL" id="SPZ12938.1"/>
    </source>
</evidence>
<evidence type="ECO:0008006" key="3">
    <source>
        <dbReference type="Google" id="ProtNLM"/>
    </source>
</evidence>
<dbReference type="EMBL" id="UAUF01000014">
    <property type="protein sequence ID" value="SPZ12938.1"/>
    <property type="molecule type" value="Genomic_DNA"/>
</dbReference>
<protein>
    <recommendedName>
        <fullName evidence="3">DUF3301 domain-containing protein</fullName>
    </recommendedName>
</protein>
<dbReference type="Proteomes" id="UP000250443">
    <property type="component" value="Unassembled WGS sequence"/>
</dbReference>
<gene>
    <name evidence="1" type="ORF">NCTC11842_04752</name>
</gene>
<proteinExistence type="predicted"/>
<reference evidence="1 2" key="1">
    <citation type="submission" date="2018-06" db="EMBL/GenBank/DDBJ databases">
        <authorList>
            <consortium name="Pathogen Informatics"/>
            <person name="Doyle S."/>
        </authorList>
    </citation>
    <scope>NUCLEOTIDE SEQUENCE [LARGE SCALE GENOMIC DNA]</scope>
    <source>
        <strain evidence="1 2">NCTC11842</strain>
    </source>
</reference>
<organism evidence="1 2">
    <name type="scientific">Pseudomonas luteola</name>
    <dbReference type="NCBI Taxonomy" id="47886"/>
    <lineage>
        <taxon>Bacteria</taxon>
        <taxon>Pseudomonadati</taxon>
        <taxon>Pseudomonadota</taxon>
        <taxon>Gammaproteobacteria</taxon>
        <taxon>Pseudomonadales</taxon>
        <taxon>Pseudomonadaceae</taxon>
        <taxon>Pseudomonas</taxon>
    </lineage>
</organism>